<dbReference type="Proteomes" id="UP001454036">
    <property type="component" value="Unassembled WGS sequence"/>
</dbReference>
<dbReference type="PANTHER" id="PTHR45880">
    <property type="entry name" value="RNA-BINDING MOTIF PROTEIN, X-LINKED 2"/>
    <property type="match status" value="1"/>
</dbReference>
<gene>
    <name evidence="4" type="ORF">LIER_37578</name>
</gene>
<dbReference type="GO" id="GO:0003723">
    <property type="term" value="F:RNA binding"/>
    <property type="evidence" value="ECO:0007669"/>
    <property type="project" value="UniProtKB-UniRule"/>
</dbReference>
<name>A0AAV3PM89_LITER</name>
<dbReference type="InterPro" id="IPR012677">
    <property type="entry name" value="Nucleotide-bd_a/b_plait_sf"/>
</dbReference>
<feature type="domain" description="RRM" evidence="3">
    <location>
        <begin position="44"/>
        <end position="122"/>
    </location>
</feature>
<reference evidence="4 5" key="1">
    <citation type="submission" date="2024-01" db="EMBL/GenBank/DDBJ databases">
        <title>The complete chloroplast genome sequence of Lithospermum erythrorhizon: insights into the phylogenetic relationship among Boraginaceae species and the maternal lineages of purple gromwells.</title>
        <authorList>
            <person name="Okada T."/>
            <person name="Watanabe K."/>
        </authorList>
    </citation>
    <scope>NUCLEOTIDE SEQUENCE [LARGE SCALE GENOMIC DNA]</scope>
</reference>
<comment type="caution">
    <text evidence="4">The sequence shown here is derived from an EMBL/GenBank/DDBJ whole genome shotgun (WGS) entry which is preliminary data.</text>
</comment>
<accession>A0AAV3PM89</accession>
<proteinExistence type="predicted"/>
<dbReference type="SUPFAM" id="SSF54928">
    <property type="entry name" value="RNA-binding domain, RBD"/>
    <property type="match status" value="1"/>
</dbReference>
<dbReference type="Gene3D" id="3.30.70.330">
    <property type="match status" value="1"/>
</dbReference>
<dbReference type="InterPro" id="IPR000504">
    <property type="entry name" value="RRM_dom"/>
</dbReference>
<dbReference type="CDD" id="cd00590">
    <property type="entry name" value="RRM_SF"/>
    <property type="match status" value="1"/>
</dbReference>
<dbReference type="InterPro" id="IPR051847">
    <property type="entry name" value="RNA_proc/Spliceosome_comp"/>
</dbReference>
<dbReference type="GO" id="GO:0000398">
    <property type="term" value="P:mRNA splicing, via spliceosome"/>
    <property type="evidence" value="ECO:0007669"/>
    <property type="project" value="TreeGrafter"/>
</dbReference>
<dbReference type="EMBL" id="BAABME010018170">
    <property type="protein sequence ID" value="GAA0152857.1"/>
    <property type="molecule type" value="Genomic_DNA"/>
</dbReference>
<dbReference type="PANTHER" id="PTHR45880:SF2">
    <property type="entry name" value="GLYCINE-RICH RNA-BINDING PROTEIN 4, MITOCHONDRIAL ISOFORM X1"/>
    <property type="match status" value="1"/>
</dbReference>
<evidence type="ECO:0000256" key="2">
    <source>
        <dbReference type="PROSITE-ProRule" id="PRU00176"/>
    </source>
</evidence>
<dbReference type="AlphaFoldDB" id="A0AAV3PM89"/>
<dbReference type="GO" id="GO:0071013">
    <property type="term" value="C:catalytic step 2 spliceosome"/>
    <property type="evidence" value="ECO:0007669"/>
    <property type="project" value="TreeGrafter"/>
</dbReference>
<organism evidence="4 5">
    <name type="scientific">Lithospermum erythrorhizon</name>
    <name type="common">Purple gromwell</name>
    <name type="synonym">Lithospermum officinale var. erythrorhizon</name>
    <dbReference type="NCBI Taxonomy" id="34254"/>
    <lineage>
        <taxon>Eukaryota</taxon>
        <taxon>Viridiplantae</taxon>
        <taxon>Streptophyta</taxon>
        <taxon>Embryophyta</taxon>
        <taxon>Tracheophyta</taxon>
        <taxon>Spermatophyta</taxon>
        <taxon>Magnoliopsida</taxon>
        <taxon>eudicotyledons</taxon>
        <taxon>Gunneridae</taxon>
        <taxon>Pentapetalae</taxon>
        <taxon>asterids</taxon>
        <taxon>lamiids</taxon>
        <taxon>Boraginales</taxon>
        <taxon>Boraginaceae</taxon>
        <taxon>Boraginoideae</taxon>
        <taxon>Lithospermeae</taxon>
        <taxon>Lithospermum</taxon>
    </lineage>
</organism>
<sequence>MIQEPNFIFLLKARPPHGLVYNIYCKSVSSSSLTEPNDADYSTSIIFVKGLPLSTSEGRLEMVFASFGDISRVKILSDKKTREPLGFAYIWFSSPASAQTAVKEMNGEFFDGRFISVMIARPGSCMPLPRSRPFKF</sequence>
<dbReference type="GO" id="GO:0005686">
    <property type="term" value="C:U2 snRNP"/>
    <property type="evidence" value="ECO:0007669"/>
    <property type="project" value="TreeGrafter"/>
</dbReference>
<dbReference type="InterPro" id="IPR035979">
    <property type="entry name" value="RBD_domain_sf"/>
</dbReference>
<keyword evidence="1 2" id="KW-0694">RNA-binding</keyword>
<dbReference type="PROSITE" id="PS50102">
    <property type="entry name" value="RRM"/>
    <property type="match status" value="1"/>
</dbReference>
<keyword evidence="5" id="KW-1185">Reference proteome</keyword>
<evidence type="ECO:0000256" key="1">
    <source>
        <dbReference type="ARBA" id="ARBA00022884"/>
    </source>
</evidence>
<dbReference type="GO" id="GO:0071011">
    <property type="term" value="C:precatalytic spliceosome"/>
    <property type="evidence" value="ECO:0007669"/>
    <property type="project" value="TreeGrafter"/>
</dbReference>
<protein>
    <recommendedName>
        <fullName evidence="3">RRM domain-containing protein</fullName>
    </recommendedName>
</protein>
<evidence type="ECO:0000313" key="5">
    <source>
        <dbReference type="Proteomes" id="UP001454036"/>
    </source>
</evidence>
<evidence type="ECO:0000313" key="4">
    <source>
        <dbReference type="EMBL" id="GAA0152857.1"/>
    </source>
</evidence>
<dbReference type="SMART" id="SM00360">
    <property type="entry name" value="RRM"/>
    <property type="match status" value="1"/>
</dbReference>
<evidence type="ECO:0000259" key="3">
    <source>
        <dbReference type="PROSITE" id="PS50102"/>
    </source>
</evidence>
<dbReference type="Pfam" id="PF00076">
    <property type="entry name" value="RRM_1"/>
    <property type="match status" value="1"/>
</dbReference>